<organism evidence="14 15">
    <name type="scientific">Strongylocentrotus purpuratus</name>
    <name type="common">Purple sea urchin</name>
    <dbReference type="NCBI Taxonomy" id="7668"/>
    <lineage>
        <taxon>Eukaryota</taxon>
        <taxon>Metazoa</taxon>
        <taxon>Echinodermata</taxon>
        <taxon>Eleutherozoa</taxon>
        <taxon>Echinozoa</taxon>
        <taxon>Echinoidea</taxon>
        <taxon>Euechinoidea</taxon>
        <taxon>Echinacea</taxon>
        <taxon>Camarodonta</taxon>
        <taxon>Echinidea</taxon>
        <taxon>Strongylocentrotidae</taxon>
        <taxon>Strongylocentrotus</taxon>
    </lineage>
</organism>
<dbReference type="FunFam" id="3.30.160.60:FF:000325">
    <property type="entry name" value="ZFP90 zinc finger protein"/>
    <property type="match status" value="1"/>
</dbReference>
<accession>A0A7M7N2G0</accession>
<dbReference type="FunFam" id="3.30.160.60:FF:001465">
    <property type="entry name" value="Zinc finger protein 560"/>
    <property type="match status" value="1"/>
</dbReference>
<keyword evidence="11" id="KW-0175">Coiled coil</keyword>
<evidence type="ECO:0000259" key="13">
    <source>
        <dbReference type="PROSITE" id="PS50157"/>
    </source>
</evidence>
<dbReference type="GO" id="GO:0006357">
    <property type="term" value="P:regulation of transcription by RNA polymerase II"/>
    <property type="evidence" value="ECO:0000318"/>
    <property type="project" value="GO_Central"/>
</dbReference>
<dbReference type="Gene3D" id="3.30.160.60">
    <property type="entry name" value="Classic Zinc Finger"/>
    <property type="match status" value="8"/>
</dbReference>
<keyword evidence="8" id="KW-0804">Transcription</keyword>
<evidence type="ECO:0000256" key="7">
    <source>
        <dbReference type="ARBA" id="ARBA00023125"/>
    </source>
</evidence>
<feature type="domain" description="C2H2-type" evidence="13">
    <location>
        <begin position="314"/>
        <end position="341"/>
    </location>
</feature>
<feature type="domain" description="C2H2-type" evidence="13">
    <location>
        <begin position="400"/>
        <end position="427"/>
    </location>
</feature>
<dbReference type="FunFam" id="3.30.160.60:FF:003806">
    <property type="match status" value="1"/>
</dbReference>
<keyword evidence="2" id="KW-0479">Metal-binding</keyword>
<evidence type="ECO:0000256" key="1">
    <source>
        <dbReference type="ARBA" id="ARBA00004123"/>
    </source>
</evidence>
<dbReference type="EnsemblMetazoa" id="XM_030974280">
    <property type="protein sequence ID" value="XP_030830140"/>
    <property type="gene ID" value="LOC100892915"/>
</dbReference>
<feature type="region of interest" description="Disordered" evidence="12">
    <location>
        <begin position="108"/>
        <end position="170"/>
    </location>
</feature>
<evidence type="ECO:0000256" key="4">
    <source>
        <dbReference type="ARBA" id="ARBA00022771"/>
    </source>
</evidence>
<dbReference type="PROSITE" id="PS50157">
    <property type="entry name" value="ZINC_FINGER_C2H2_2"/>
    <property type="match status" value="9"/>
</dbReference>
<keyword evidence="6" id="KW-0805">Transcription regulation</keyword>
<keyword evidence="7" id="KW-0238">DNA-binding</keyword>
<evidence type="ECO:0000256" key="5">
    <source>
        <dbReference type="ARBA" id="ARBA00022833"/>
    </source>
</evidence>
<protein>
    <recommendedName>
        <fullName evidence="13">C2H2-type domain-containing protein</fullName>
    </recommendedName>
</protein>
<dbReference type="FunFam" id="3.30.160.60:FF:002783">
    <property type="entry name" value="Zinc finger and SCAN domain containing 4"/>
    <property type="match status" value="1"/>
</dbReference>
<feature type="domain" description="C2H2-type" evidence="13">
    <location>
        <begin position="428"/>
        <end position="456"/>
    </location>
</feature>
<evidence type="ECO:0000313" key="15">
    <source>
        <dbReference type="Proteomes" id="UP000007110"/>
    </source>
</evidence>
<dbReference type="Pfam" id="PF00096">
    <property type="entry name" value="zf-C2H2"/>
    <property type="match status" value="7"/>
</dbReference>
<keyword evidence="4 10" id="KW-0863">Zinc-finger</keyword>
<keyword evidence="9" id="KW-0539">Nucleus</keyword>
<comment type="subcellular location">
    <subcellularLocation>
        <location evidence="1">Nucleus</location>
    </subcellularLocation>
</comment>
<feature type="domain" description="C2H2-type" evidence="13">
    <location>
        <begin position="346"/>
        <end position="368"/>
    </location>
</feature>
<dbReference type="GeneID" id="100892915"/>
<dbReference type="AlphaFoldDB" id="A0A7M7N2G0"/>
<feature type="domain" description="C2H2-type" evidence="13">
    <location>
        <begin position="285"/>
        <end position="313"/>
    </location>
</feature>
<dbReference type="Proteomes" id="UP000007110">
    <property type="component" value="Unassembled WGS sequence"/>
</dbReference>
<evidence type="ECO:0000256" key="12">
    <source>
        <dbReference type="SAM" id="MobiDB-lite"/>
    </source>
</evidence>
<feature type="domain" description="C2H2-type" evidence="13">
    <location>
        <begin position="257"/>
        <end position="284"/>
    </location>
</feature>
<evidence type="ECO:0000256" key="10">
    <source>
        <dbReference type="PROSITE-ProRule" id="PRU00042"/>
    </source>
</evidence>
<keyword evidence="15" id="KW-1185">Reference proteome</keyword>
<dbReference type="RefSeq" id="XP_030830140.1">
    <property type="nucleotide sequence ID" value="XM_030974280.1"/>
</dbReference>
<dbReference type="InterPro" id="IPR036236">
    <property type="entry name" value="Znf_C2H2_sf"/>
</dbReference>
<dbReference type="PANTHER" id="PTHR24399">
    <property type="entry name" value="ZINC FINGER AND BTB DOMAIN-CONTAINING"/>
    <property type="match status" value="1"/>
</dbReference>
<dbReference type="PANTHER" id="PTHR24399:SF23">
    <property type="entry name" value="C2H2-TYPE DOMAIN-CONTAINING PROTEIN"/>
    <property type="match status" value="1"/>
</dbReference>
<dbReference type="GO" id="GO:0008270">
    <property type="term" value="F:zinc ion binding"/>
    <property type="evidence" value="ECO:0007669"/>
    <property type="project" value="UniProtKB-KW"/>
</dbReference>
<dbReference type="OMA" id="HEFQCEL"/>
<name>A0A7M7N2G0_STRPU</name>
<evidence type="ECO:0000256" key="11">
    <source>
        <dbReference type="SAM" id="Coils"/>
    </source>
</evidence>
<dbReference type="GO" id="GO:0005634">
    <property type="term" value="C:nucleus"/>
    <property type="evidence" value="ECO:0000318"/>
    <property type="project" value="GO_Central"/>
</dbReference>
<proteinExistence type="predicted"/>
<evidence type="ECO:0000313" key="14">
    <source>
        <dbReference type="EnsemblMetazoa" id="XP_030830140"/>
    </source>
</evidence>
<feature type="coiled-coil region" evidence="11">
    <location>
        <begin position="553"/>
        <end position="583"/>
    </location>
</feature>
<dbReference type="GO" id="GO:0000981">
    <property type="term" value="F:DNA-binding transcription factor activity, RNA polymerase II-specific"/>
    <property type="evidence" value="ECO:0000318"/>
    <property type="project" value="GO_Central"/>
</dbReference>
<evidence type="ECO:0000256" key="9">
    <source>
        <dbReference type="ARBA" id="ARBA00023242"/>
    </source>
</evidence>
<dbReference type="KEGG" id="spu:100892915"/>
<dbReference type="FunFam" id="3.30.160.60:FF:003740">
    <property type="match status" value="1"/>
</dbReference>
<dbReference type="PROSITE" id="PS00028">
    <property type="entry name" value="ZINC_FINGER_C2H2_1"/>
    <property type="match status" value="10"/>
</dbReference>
<evidence type="ECO:0000256" key="3">
    <source>
        <dbReference type="ARBA" id="ARBA00022737"/>
    </source>
</evidence>
<evidence type="ECO:0000256" key="8">
    <source>
        <dbReference type="ARBA" id="ARBA00023163"/>
    </source>
</evidence>
<feature type="domain" description="C2H2-type" evidence="13">
    <location>
        <begin position="372"/>
        <end position="399"/>
    </location>
</feature>
<dbReference type="InterPro" id="IPR013087">
    <property type="entry name" value="Znf_C2H2_type"/>
</dbReference>
<evidence type="ECO:0000256" key="6">
    <source>
        <dbReference type="ARBA" id="ARBA00023015"/>
    </source>
</evidence>
<dbReference type="InParanoid" id="A0A7M7N2G0"/>
<feature type="domain" description="C2H2-type" evidence="13">
    <location>
        <begin position="202"/>
        <end position="230"/>
    </location>
</feature>
<keyword evidence="5" id="KW-0862">Zinc</keyword>
<dbReference type="GO" id="GO:0000122">
    <property type="term" value="P:negative regulation of transcription by RNA polymerase II"/>
    <property type="evidence" value="ECO:0007669"/>
    <property type="project" value="UniProtKB-ARBA"/>
</dbReference>
<keyword evidence="3" id="KW-0677">Repeat</keyword>
<reference evidence="15" key="1">
    <citation type="submission" date="2015-02" db="EMBL/GenBank/DDBJ databases">
        <title>Genome sequencing for Strongylocentrotus purpuratus.</title>
        <authorList>
            <person name="Murali S."/>
            <person name="Liu Y."/>
            <person name="Vee V."/>
            <person name="English A."/>
            <person name="Wang M."/>
            <person name="Skinner E."/>
            <person name="Han Y."/>
            <person name="Muzny D.M."/>
            <person name="Worley K.C."/>
            <person name="Gibbs R.A."/>
        </authorList>
    </citation>
    <scope>NUCLEOTIDE SEQUENCE</scope>
</reference>
<feature type="domain" description="C2H2-type" evidence="13">
    <location>
        <begin position="229"/>
        <end position="256"/>
    </location>
</feature>
<evidence type="ECO:0000256" key="2">
    <source>
        <dbReference type="ARBA" id="ARBA00022723"/>
    </source>
</evidence>
<dbReference type="GO" id="GO:0003677">
    <property type="term" value="F:DNA binding"/>
    <property type="evidence" value="ECO:0007669"/>
    <property type="project" value="UniProtKB-KW"/>
</dbReference>
<sequence length="625" mass="71073">MGHGGRRSDTSRKKKHSITVKASDLPRLKVVKVEAKCKDNNETFRWMLMLAEKYLGVDDKIENSGPSIPALDESKITDIQIGDADDEIEGEGIGDIVSNAARAIREDLEKEGAGNTELSEAEQYEMVGDESSSQCLPDESSSAQEEEIEEKPQDTSISPRRSGRVRVRQSKEGGFKCSKCPFRYPTKEAAKIHEATHDSKVQVCEKCEKEFVNTEALKAHFRFVHDKKYDCSDCDKKFGTKYLLMQHLRSHTGEKPFACKTCDKAFTTSSSLKAHVESHNVNRSYLCHECGAAYRRRDCLKQHILRCHKTEHEFQCELCGKSYKYRESLKNHLEHHKNVDEGKCPYQCHLCGKGFTVSATLQRHMNTHKSVFQCHTCDREFSHRHHLKRHLIVHTGERPFICPHCDRTFGLRTTLLTHLRLHTGEKPYKCKLCPIAFRRNYSLKNHMKKAHAIEVPKRGPGSLPLKVSNQDNVPPEVLMQLQLQEEEEEASQMRGEKGLLPGQVPIELTVHQIAYDGHVEENVAYSTSADESVVASELIDSVDSQQAVMTLANMSHQLNVQQMEELQQQVQQQLQEAEGVQQHVQEVHIQQLEDGTQTVEYVTFPVNFTTIPTSESEMKDGQLIQ</sequence>
<reference evidence="14" key="2">
    <citation type="submission" date="2021-01" db="UniProtKB">
        <authorList>
            <consortium name="EnsemblMetazoa"/>
        </authorList>
    </citation>
    <scope>IDENTIFICATION</scope>
</reference>
<dbReference type="OrthoDB" id="40579at2759"/>
<dbReference type="SMART" id="SM00355">
    <property type="entry name" value="ZnF_C2H2"/>
    <property type="match status" value="10"/>
</dbReference>
<dbReference type="SUPFAM" id="SSF57667">
    <property type="entry name" value="beta-beta-alpha zinc fingers"/>
    <property type="match status" value="5"/>
</dbReference>